<dbReference type="EMBL" id="BAABKY010000002">
    <property type="protein sequence ID" value="GAA5072294.1"/>
    <property type="molecule type" value="Genomic_DNA"/>
</dbReference>
<protein>
    <recommendedName>
        <fullName evidence="3">HNH endonuclease</fullName>
    </recommendedName>
</protein>
<evidence type="ECO:0000313" key="2">
    <source>
        <dbReference type="Proteomes" id="UP001501083"/>
    </source>
</evidence>
<evidence type="ECO:0008006" key="3">
    <source>
        <dbReference type="Google" id="ProtNLM"/>
    </source>
</evidence>
<organism evidence="1 2">
    <name type="scientific">Lysobacter panacisoli</name>
    <dbReference type="NCBI Taxonomy" id="1255263"/>
    <lineage>
        <taxon>Bacteria</taxon>
        <taxon>Pseudomonadati</taxon>
        <taxon>Pseudomonadota</taxon>
        <taxon>Gammaproteobacteria</taxon>
        <taxon>Lysobacterales</taxon>
        <taxon>Lysobacteraceae</taxon>
        <taxon>Lysobacter</taxon>
    </lineage>
</organism>
<accession>A0ABP9LAV9</accession>
<gene>
    <name evidence="1" type="ORF">GCM10025759_12070</name>
</gene>
<reference evidence="2" key="1">
    <citation type="journal article" date="2019" name="Int. J. Syst. Evol. Microbiol.">
        <title>The Global Catalogue of Microorganisms (GCM) 10K type strain sequencing project: providing services to taxonomists for standard genome sequencing and annotation.</title>
        <authorList>
            <consortium name="The Broad Institute Genomics Platform"/>
            <consortium name="The Broad Institute Genome Sequencing Center for Infectious Disease"/>
            <person name="Wu L."/>
            <person name="Ma J."/>
        </authorList>
    </citation>
    <scope>NUCLEOTIDE SEQUENCE [LARGE SCALE GENOMIC DNA]</scope>
    <source>
        <strain evidence="2">JCM 19212</strain>
    </source>
</reference>
<keyword evidence="2" id="KW-1185">Reference proteome</keyword>
<evidence type="ECO:0000313" key="1">
    <source>
        <dbReference type="EMBL" id="GAA5072294.1"/>
    </source>
</evidence>
<comment type="caution">
    <text evidence="1">The sequence shown here is derived from an EMBL/GenBank/DDBJ whole genome shotgun (WGS) entry which is preliminary data.</text>
</comment>
<proteinExistence type="predicted"/>
<sequence length="326" mass="36142">MQLVLQPCGDSDAIEHYVDTIKNPVPLERILPFLPPSEHERLRATFGEAVAVWGVTPGKTGGNAKKWSRMQLGDMAMLYRDKRFFFKGEVAYKVHSPALARELWQERADGATWEYVFFLNDLESVDIDVARFNAAAGYKDNNIIQGFNVLLPDHSAAVMEALNIDPSVGGILLSDDEISAAKDALGQLDGDLDLPATTRRRAEQALLRRIRLGGKRSAPCAICARDLPVDLLVIGHIRKRHSCDSTQKRDESNVMAVCTLGCDRLFENGYIYVDQMGVVRASDGVKGGGDELGSVIQALAGKQCLAWSSKSAPYFEWHQEHPRRFL</sequence>
<name>A0ABP9LAV9_9GAMM</name>
<dbReference type="Proteomes" id="UP001501083">
    <property type="component" value="Unassembled WGS sequence"/>
</dbReference>